<protein>
    <submittedName>
        <fullName evidence="8">Uncharacterized protein</fullName>
    </submittedName>
</protein>
<dbReference type="InterPro" id="IPR044669">
    <property type="entry name" value="YneE/VCCN1/2-like"/>
</dbReference>
<feature type="transmembrane region" description="Helical" evidence="7">
    <location>
        <begin position="21"/>
        <end position="45"/>
    </location>
</feature>
<sequence>MDHRVKFDPANHFQTLFQLHGSVWSSVLPFCIANVANLYAVAYVKTNLFGSEEDPLVLGISLDDFQSTISIVISFLAVTRLGIAVDAYLRQRAAAQTMIRACRSLIFHSVAFTRHDKSETAKKWRLDIAS</sequence>
<keyword evidence="9" id="KW-1185">Reference proteome</keyword>
<dbReference type="EMBL" id="BLLK01000051">
    <property type="protein sequence ID" value="GFH55671.1"/>
    <property type="molecule type" value="Genomic_DNA"/>
</dbReference>
<keyword evidence="2" id="KW-0813">Transport</keyword>
<evidence type="ECO:0000256" key="5">
    <source>
        <dbReference type="ARBA" id="ARBA00023065"/>
    </source>
</evidence>
<feature type="transmembrane region" description="Helical" evidence="7">
    <location>
        <begin position="65"/>
        <end position="89"/>
    </location>
</feature>
<dbReference type="GO" id="GO:0005254">
    <property type="term" value="F:chloride channel activity"/>
    <property type="evidence" value="ECO:0007669"/>
    <property type="project" value="InterPro"/>
</dbReference>
<evidence type="ECO:0000313" key="8">
    <source>
        <dbReference type="EMBL" id="GFH55671.1"/>
    </source>
</evidence>
<keyword evidence="5" id="KW-0406">Ion transport</keyword>
<comment type="caution">
    <text evidence="8">The sequence shown here is derived from an EMBL/GenBank/DDBJ whole genome shotgun (WGS) entry which is preliminary data.</text>
</comment>
<keyword evidence="6 7" id="KW-0472">Membrane</keyword>
<dbReference type="Pfam" id="PF25539">
    <property type="entry name" value="Bestrophin_2"/>
    <property type="match status" value="1"/>
</dbReference>
<comment type="subcellular location">
    <subcellularLocation>
        <location evidence="1">Membrane</location>
        <topology evidence="1">Multi-pass membrane protein</topology>
    </subcellularLocation>
</comment>
<evidence type="ECO:0000256" key="6">
    <source>
        <dbReference type="ARBA" id="ARBA00023136"/>
    </source>
</evidence>
<keyword evidence="4 7" id="KW-1133">Transmembrane helix</keyword>
<evidence type="ECO:0000256" key="1">
    <source>
        <dbReference type="ARBA" id="ARBA00004141"/>
    </source>
</evidence>
<evidence type="ECO:0000256" key="4">
    <source>
        <dbReference type="ARBA" id="ARBA00022989"/>
    </source>
</evidence>
<name>A0AAD3D2N3_9STRA</name>
<proteinExistence type="predicted"/>
<evidence type="ECO:0000313" key="9">
    <source>
        <dbReference type="Proteomes" id="UP001054902"/>
    </source>
</evidence>
<evidence type="ECO:0000256" key="2">
    <source>
        <dbReference type="ARBA" id="ARBA00022448"/>
    </source>
</evidence>
<organism evidence="8 9">
    <name type="scientific">Chaetoceros tenuissimus</name>
    <dbReference type="NCBI Taxonomy" id="426638"/>
    <lineage>
        <taxon>Eukaryota</taxon>
        <taxon>Sar</taxon>
        <taxon>Stramenopiles</taxon>
        <taxon>Ochrophyta</taxon>
        <taxon>Bacillariophyta</taxon>
        <taxon>Coscinodiscophyceae</taxon>
        <taxon>Chaetocerotophycidae</taxon>
        <taxon>Chaetocerotales</taxon>
        <taxon>Chaetocerotaceae</taxon>
        <taxon>Chaetoceros</taxon>
    </lineage>
</organism>
<gene>
    <name evidence="8" type="ORF">CTEN210_12147</name>
</gene>
<dbReference type="Proteomes" id="UP001054902">
    <property type="component" value="Unassembled WGS sequence"/>
</dbReference>
<accession>A0AAD3D2N3</accession>
<reference evidence="8 9" key="1">
    <citation type="journal article" date="2021" name="Sci. Rep.">
        <title>The genome of the diatom Chaetoceros tenuissimus carries an ancient integrated fragment of an extant virus.</title>
        <authorList>
            <person name="Hongo Y."/>
            <person name="Kimura K."/>
            <person name="Takaki Y."/>
            <person name="Yoshida Y."/>
            <person name="Baba S."/>
            <person name="Kobayashi G."/>
            <person name="Nagasaki K."/>
            <person name="Hano T."/>
            <person name="Tomaru Y."/>
        </authorList>
    </citation>
    <scope>NUCLEOTIDE SEQUENCE [LARGE SCALE GENOMIC DNA]</scope>
    <source>
        <strain evidence="8 9">NIES-3715</strain>
    </source>
</reference>
<keyword evidence="3 7" id="KW-0812">Transmembrane</keyword>
<dbReference type="GO" id="GO:0016020">
    <property type="term" value="C:membrane"/>
    <property type="evidence" value="ECO:0007669"/>
    <property type="project" value="UniProtKB-SubCell"/>
</dbReference>
<evidence type="ECO:0000256" key="7">
    <source>
        <dbReference type="SAM" id="Phobius"/>
    </source>
</evidence>
<evidence type="ECO:0000256" key="3">
    <source>
        <dbReference type="ARBA" id="ARBA00022692"/>
    </source>
</evidence>
<dbReference type="AlphaFoldDB" id="A0AAD3D2N3"/>